<keyword evidence="2" id="KW-0812">Transmembrane</keyword>
<dbReference type="GO" id="GO:0015562">
    <property type="term" value="F:efflux transmembrane transporter activity"/>
    <property type="evidence" value="ECO:0007669"/>
    <property type="project" value="InterPro"/>
</dbReference>
<dbReference type="EMBL" id="PDDY01000004">
    <property type="protein sequence ID" value="PEH36725.1"/>
    <property type="molecule type" value="Genomic_DNA"/>
</dbReference>
<comment type="caution">
    <text evidence="4">The sequence shown here is derived from an EMBL/GenBank/DDBJ whole genome shotgun (WGS) entry which is preliminary data.</text>
</comment>
<evidence type="ECO:0000313" key="4">
    <source>
        <dbReference type="EMBL" id="PEH36725.1"/>
    </source>
</evidence>
<dbReference type="Proteomes" id="UP000220629">
    <property type="component" value="Unassembled WGS sequence"/>
</dbReference>
<dbReference type="InterPro" id="IPR010131">
    <property type="entry name" value="MdtP/NodT-like"/>
</dbReference>
<dbReference type="NCBIfam" id="TIGR01845">
    <property type="entry name" value="outer_NodT"/>
    <property type="match status" value="1"/>
</dbReference>
<keyword evidence="2" id="KW-0564">Palmitate</keyword>
<dbReference type="InterPro" id="IPR003423">
    <property type="entry name" value="OMP_efflux"/>
</dbReference>
<feature type="compositionally biased region" description="Polar residues" evidence="3">
    <location>
        <begin position="499"/>
        <end position="513"/>
    </location>
</feature>
<keyword evidence="2" id="KW-0732">Signal</keyword>
<evidence type="ECO:0000313" key="5">
    <source>
        <dbReference type="Proteomes" id="UP000220629"/>
    </source>
</evidence>
<organism evidence="4 5">
    <name type="scientific">Burkholderia gladioli</name>
    <name type="common">Pseudomonas marginata</name>
    <name type="synonym">Phytomonas marginata</name>
    <dbReference type="NCBI Taxonomy" id="28095"/>
    <lineage>
        <taxon>Bacteria</taxon>
        <taxon>Pseudomonadati</taxon>
        <taxon>Pseudomonadota</taxon>
        <taxon>Betaproteobacteria</taxon>
        <taxon>Burkholderiales</taxon>
        <taxon>Burkholderiaceae</taxon>
        <taxon>Burkholderia</taxon>
    </lineage>
</organism>
<keyword evidence="2" id="KW-1134">Transmembrane beta strand</keyword>
<evidence type="ECO:0000256" key="3">
    <source>
        <dbReference type="SAM" id="MobiDB-lite"/>
    </source>
</evidence>
<dbReference type="Pfam" id="PF02321">
    <property type="entry name" value="OEP"/>
    <property type="match status" value="2"/>
</dbReference>
<dbReference type="PANTHER" id="PTHR30203:SF33">
    <property type="entry name" value="BLR4455 PROTEIN"/>
    <property type="match status" value="1"/>
</dbReference>
<protein>
    <submittedName>
        <fullName evidence="4">RND transporter</fullName>
    </submittedName>
</protein>
<evidence type="ECO:0000256" key="1">
    <source>
        <dbReference type="ARBA" id="ARBA00007613"/>
    </source>
</evidence>
<accession>A0A2A7S092</accession>
<dbReference type="SUPFAM" id="SSF56954">
    <property type="entry name" value="Outer membrane efflux proteins (OEP)"/>
    <property type="match status" value="1"/>
</dbReference>
<dbReference type="Gene3D" id="2.20.200.10">
    <property type="entry name" value="Outer membrane efflux proteins (OEP)"/>
    <property type="match status" value="1"/>
</dbReference>
<keyword evidence="2" id="KW-0472">Membrane</keyword>
<dbReference type="PROSITE" id="PS51257">
    <property type="entry name" value="PROKAR_LIPOPROTEIN"/>
    <property type="match status" value="1"/>
</dbReference>
<gene>
    <name evidence="4" type="ORF">CRM94_19135</name>
</gene>
<feature type="region of interest" description="Disordered" evidence="3">
    <location>
        <begin position="481"/>
        <end position="513"/>
    </location>
</feature>
<dbReference type="PANTHER" id="PTHR30203">
    <property type="entry name" value="OUTER MEMBRANE CATION EFFLUX PROTEIN"/>
    <property type="match status" value="1"/>
</dbReference>
<dbReference type="AlphaFoldDB" id="A0A2A7S092"/>
<sequence length="513" mass="54231">MGKRRLCAMLAGVAFLSACSFAPVYHAPRTALPTTFKEAGGWQTAQPADRIERDGWWKAFRDPALDKLEIQVAAANPDVAAAVARHDEASALFDQARSGLFPTLGLGAQISSNRASATRPLRGATQPDIYGANTLDAGFDYDLDLWGKVRNEVAAGRADAQAAADDLASVRLSLQASLATAYFKLRGLDQQQKLLADTIDTYQRALKLTLSRHAGGIASDLDVSRARTQLDSARASAEDVRARRALYEHAIATLVGVPASAFSLAPDLTVAYLPSIPAGIPATLLQRRPDVAAAERRMAAANARIGVARAAFFPDITLGLIGGYQSSGLGHWLSAPNEIWSIGPSLALTLFDGGRRQAITDQARAKLAENGAQYRAVVLAACQQVEDNLALTHHLGDEADREQEALDAAERTLQLSMSRYRDGVVSYLDVVTAQTTELNTKITMLELDTRRQLAAVGLIAALGGGWSVDGAAAMAATTDKANAAPGAKPATPVPAAMPVSTTRPNLATARSSS</sequence>
<comment type="subcellular location">
    <subcellularLocation>
        <location evidence="2">Cell membrane</location>
        <topology evidence="2">Lipid-anchor</topology>
    </subcellularLocation>
</comment>
<feature type="signal peptide" evidence="2">
    <location>
        <begin position="1"/>
        <end position="22"/>
    </location>
</feature>
<feature type="chain" id="PRO_5011834922" evidence="2">
    <location>
        <begin position="23"/>
        <end position="513"/>
    </location>
</feature>
<keyword evidence="2" id="KW-0449">Lipoprotein</keyword>
<dbReference type="RefSeq" id="WP_098153531.1">
    <property type="nucleotide sequence ID" value="NZ_CADEZB010000001.1"/>
</dbReference>
<dbReference type="GO" id="GO:0005886">
    <property type="term" value="C:plasma membrane"/>
    <property type="evidence" value="ECO:0007669"/>
    <property type="project" value="UniProtKB-SubCell"/>
</dbReference>
<reference evidence="5" key="1">
    <citation type="submission" date="2017-09" db="EMBL/GenBank/DDBJ databases">
        <title>FDA dAtabase for Regulatory Grade micrObial Sequences (FDA-ARGOS): Supporting development and validation of Infectious Disease Dx tests.</title>
        <authorList>
            <person name="Minogue T."/>
            <person name="Wolcott M."/>
            <person name="Wasieloski L."/>
            <person name="Aguilar W."/>
            <person name="Moore D."/>
            <person name="Tallon L."/>
            <person name="Sadzewicz L."/>
            <person name="Ott S."/>
            <person name="Zhao X."/>
            <person name="Nagaraj S."/>
            <person name="Vavikolanu K."/>
            <person name="Aluvathingal J."/>
            <person name="Nadendla S."/>
            <person name="Sichtig H."/>
        </authorList>
    </citation>
    <scope>NUCLEOTIDE SEQUENCE [LARGE SCALE GENOMIC DNA]</scope>
    <source>
        <strain evidence="5">FDAARGOS_390</strain>
    </source>
</reference>
<comment type="similarity">
    <text evidence="1 2">Belongs to the outer membrane factor (OMF) (TC 1.B.17) family.</text>
</comment>
<proteinExistence type="inferred from homology"/>
<dbReference type="Gene3D" id="1.20.1600.10">
    <property type="entry name" value="Outer membrane efflux proteins (OEP)"/>
    <property type="match status" value="1"/>
</dbReference>
<name>A0A2A7S092_BURGA</name>
<evidence type="ECO:0000256" key="2">
    <source>
        <dbReference type="RuleBase" id="RU362097"/>
    </source>
</evidence>